<sequence length="275" mass="29820">MTTRTEAELPFFFGDRHELFGIYHAAARTAGKAALLCAPLGQDQIRCHRLYRQLAHALASAGIPVLRFDCYGCGDSLGESAEVRWDRCISDTVTAANELRARSGVDRVLAFGARLGGSLALAAAPAAHLADVVVWDPVVDGHAYVATLDAMQDALRQDTRRFIRPRPAELAGEQWLGFAVNPELREQINGLAADWETTPSLLLDSLPQPSAQTWKALAMDETSIQRLEPPTPWDDLAKLEVAILSHSLVQAVTAHVQAVSAPVRALNAHVLGAHR</sequence>
<gene>
    <name evidence="2" type="ORF">ACFO5W_03560</name>
</gene>
<name>A0ABV9BYB0_9GAMM</name>
<dbReference type="PANTHER" id="PTHR43265">
    <property type="entry name" value="ESTERASE ESTD"/>
    <property type="match status" value="1"/>
</dbReference>
<dbReference type="GO" id="GO:0004177">
    <property type="term" value="F:aminopeptidase activity"/>
    <property type="evidence" value="ECO:0007669"/>
    <property type="project" value="UniProtKB-KW"/>
</dbReference>
<dbReference type="Pfam" id="PF12146">
    <property type="entry name" value="Hydrolase_4"/>
    <property type="match status" value="1"/>
</dbReference>
<keyword evidence="2" id="KW-0645">Protease</keyword>
<dbReference type="RefSeq" id="WP_266150053.1">
    <property type="nucleotide sequence ID" value="NZ_CP064028.1"/>
</dbReference>
<feature type="domain" description="Serine aminopeptidase S33" evidence="1">
    <location>
        <begin position="50"/>
        <end position="148"/>
    </location>
</feature>
<evidence type="ECO:0000313" key="3">
    <source>
        <dbReference type="Proteomes" id="UP001595961"/>
    </source>
</evidence>
<dbReference type="InterPro" id="IPR053145">
    <property type="entry name" value="AB_hydrolase_Est10"/>
</dbReference>
<keyword evidence="2" id="KW-0031">Aminopeptidase</keyword>
<keyword evidence="3" id="KW-1185">Reference proteome</keyword>
<organism evidence="2 3">
    <name type="scientific">Dyella halodurans</name>
    <dbReference type="NCBI Taxonomy" id="1920171"/>
    <lineage>
        <taxon>Bacteria</taxon>
        <taxon>Pseudomonadati</taxon>
        <taxon>Pseudomonadota</taxon>
        <taxon>Gammaproteobacteria</taxon>
        <taxon>Lysobacterales</taxon>
        <taxon>Rhodanobacteraceae</taxon>
        <taxon>Dyella</taxon>
    </lineage>
</organism>
<dbReference type="EMBL" id="JBHSGA010000005">
    <property type="protein sequence ID" value="MFC4525704.1"/>
    <property type="molecule type" value="Genomic_DNA"/>
</dbReference>
<dbReference type="InterPro" id="IPR029058">
    <property type="entry name" value="AB_hydrolase_fold"/>
</dbReference>
<proteinExistence type="predicted"/>
<protein>
    <submittedName>
        <fullName evidence="2">Serine aminopeptidase domain-containing protein</fullName>
    </submittedName>
</protein>
<evidence type="ECO:0000313" key="2">
    <source>
        <dbReference type="EMBL" id="MFC4525704.1"/>
    </source>
</evidence>
<dbReference type="PANTHER" id="PTHR43265:SF1">
    <property type="entry name" value="ESTERASE ESTD"/>
    <property type="match status" value="1"/>
</dbReference>
<dbReference type="SUPFAM" id="SSF53474">
    <property type="entry name" value="alpha/beta-Hydrolases"/>
    <property type="match status" value="1"/>
</dbReference>
<accession>A0ABV9BYB0</accession>
<dbReference type="Proteomes" id="UP001595961">
    <property type="component" value="Unassembled WGS sequence"/>
</dbReference>
<comment type="caution">
    <text evidence="2">The sequence shown here is derived from an EMBL/GenBank/DDBJ whole genome shotgun (WGS) entry which is preliminary data.</text>
</comment>
<evidence type="ECO:0000259" key="1">
    <source>
        <dbReference type="Pfam" id="PF12146"/>
    </source>
</evidence>
<dbReference type="InterPro" id="IPR022742">
    <property type="entry name" value="Hydrolase_4"/>
</dbReference>
<dbReference type="Gene3D" id="3.40.50.1820">
    <property type="entry name" value="alpha/beta hydrolase"/>
    <property type="match status" value="1"/>
</dbReference>
<keyword evidence="2" id="KW-0378">Hydrolase</keyword>
<reference evidence="3" key="1">
    <citation type="journal article" date="2019" name="Int. J. Syst. Evol. Microbiol.">
        <title>The Global Catalogue of Microorganisms (GCM) 10K type strain sequencing project: providing services to taxonomists for standard genome sequencing and annotation.</title>
        <authorList>
            <consortium name="The Broad Institute Genomics Platform"/>
            <consortium name="The Broad Institute Genome Sequencing Center for Infectious Disease"/>
            <person name="Wu L."/>
            <person name="Ma J."/>
        </authorList>
    </citation>
    <scope>NUCLEOTIDE SEQUENCE [LARGE SCALE GENOMIC DNA]</scope>
    <source>
        <strain evidence="3">CCM 4481</strain>
    </source>
</reference>